<feature type="domain" description="AN1-type" evidence="8">
    <location>
        <begin position="120"/>
        <end position="166"/>
    </location>
</feature>
<dbReference type="Pfam" id="PF01428">
    <property type="entry name" value="zf-AN1"/>
    <property type="match status" value="1"/>
</dbReference>
<dbReference type="AlphaFoldDB" id="A0A8T1N9G4"/>
<feature type="region of interest" description="Disordered" evidence="6">
    <location>
        <begin position="1"/>
        <end position="23"/>
    </location>
</feature>
<keyword evidence="4" id="KW-0862">Zinc</keyword>
<evidence type="ECO:0000259" key="7">
    <source>
        <dbReference type="PROSITE" id="PS51036"/>
    </source>
</evidence>
<comment type="function">
    <text evidence="1">May be involved in environmental stress response.</text>
</comment>
<dbReference type="GO" id="GO:0008270">
    <property type="term" value="F:zinc ion binding"/>
    <property type="evidence" value="ECO:0007669"/>
    <property type="project" value="UniProtKB-KW"/>
</dbReference>
<evidence type="ECO:0000256" key="1">
    <source>
        <dbReference type="ARBA" id="ARBA00003732"/>
    </source>
</evidence>
<evidence type="ECO:0000256" key="5">
    <source>
        <dbReference type="PROSITE-ProRule" id="PRU00449"/>
    </source>
</evidence>
<comment type="caution">
    <text evidence="9">The sequence shown here is derived from an EMBL/GenBank/DDBJ whole genome shotgun (WGS) entry which is preliminary data.</text>
</comment>
<protein>
    <submittedName>
        <fullName evidence="9">Uncharacterized protein</fullName>
    </submittedName>
</protein>
<dbReference type="FunFam" id="1.20.5.4770:FF:000007">
    <property type="entry name" value="Zinc finger A20 and AN1 domain-containing stress-associated protein 1"/>
    <property type="match status" value="1"/>
</dbReference>
<dbReference type="PROSITE" id="PS51036">
    <property type="entry name" value="ZF_A20"/>
    <property type="match status" value="1"/>
</dbReference>
<evidence type="ECO:0000256" key="6">
    <source>
        <dbReference type="SAM" id="MobiDB-lite"/>
    </source>
</evidence>
<dbReference type="PANTHER" id="PTHR10634">
    <property type="entry name" value="AN1-TYPE ZINC FINGER PROTEIN"/>
    <property type="match status" value="1"/>
</dbReference>
<dbReference type="PROSITE" id="PS51039">
    <property type="entry name" value="ZF_AN1"/>
    <property type="match status" value="1"/>
</dbReference>
<feature type="domain" description="A20-type" evidence="7">
    <location>
        <begin position="23"/>
        <end position="57"/>
    </location>
</feature>
<dbReference type="GO" id="GO:0043161">
    <property type="term" value="P:proteasome-mediated ubiquitin-dependent protein catabolic process"/>
    <property type="evidence" value="ECO:0007669"/>
    <property type="project" value="TreeGrafter"/>
</dbReference>
<accession>A0A8T1N9G4</accession>
<feature type="compositionally biased region" description="Basic and acidic residues" evidence="6">
    <location>
        <begin position="1"/>
        <end position="11"/>
    </location>
</feature>
<evidence type="ECO:0000256" key="3">
    <source>
        <dbReference type="ARBA" id="ARBA00022771"/>
    </source>
</evidence>
<dbReference type="Proteomes" id="UP000811609">
    <property type="component" value="Chromosome 15"/>
</dbReference>
<evidence type="ECO:0000313" key="10">
    <source>
        <dbReference type="Proteomes" id="UP000811609"/>
    </source>
</evidence>
<keyword evidence="10" id="KW-1185">Reference proteome</keyword>
<evidence type="ECO:0000256" key="2">
    <source>
        <dbReference type="ARBA" id="ARBA00022723"/>
    </source>
</evidence>
<dbReference type="SMART" id="SM00259">
    <property type="entry name" value="ZnF_A20"/>
    <property type="match status" value="1"/>
</dbReference>
<dbReference type="InterPro" id="IPR050652">
    <property type="entry name" value="AN1_A20_ZnFinger"/>
</dbReference>
<dbReference type="PANTHER" id="PTHR10634:SF116">
    <property type="entry name" value="ZINC FINGER A20 AND AN1 DOMAIN-CONTAINING STRESS-ASSOCIATED PROTEIN 1"/>
    <property type="match status" value="1"/>
</dbReference>
<keyword evidence="2" id="KW-0479">Metal-binding</keyword>
<feature type="compositionally biased region" description="Polar residues" evidence="6">
    <location>
        <begin position="12"/>
        <end position="23"/>
    </location>
</feature>
<gene>
    <name evidence="9" type="ORF">CIPAW_15G026800</name>
</gene>
<evidence type="ECO:0000313" key="9">
    <source>
        <dbReference type="EMBL" id="KAG6626138.1"/>
    </source>
</evidence>
<sequence length="187" mass="20582">MKSNCEGRSEVGSEQNDGTSYQPSEPKLCANNCGFFGNAATINLCSKCYRDYCMKEEQAALAKVAMEKSFNPTPTQPDNHQAAPLFGSSADSLVLVTSSPMSPSTSLVSAAVDDREAQPPKVANWCLTCNKKVALTGVRCKCDSTFCGVHWYPEKHDCTFDFKSWVVTPLRRLILWLRLIRSIGSEI</sequence>
<proteinExistence type="predicted"/>
<name>A0A8T1N9G4_CARIL</name>
<evidence type="ECO:0000256" key="4">
    <source>
        <dbReference type="ARBA" id="ARBA00022833"/>
    </source>
</evidence>
<dbReference type="GO" id="GO:0003677">
    <property type="term" value="F:DNA binding"/>
    <property type="evidence" value="ECO:0007669"/>
    <property type="project" value="InterPro"/>
</dbReference>
<reference evidence="9" key="1">
    <citation type="submission" date="2020-12" db="EMBL/GenBank/DDBJ databases">
        <title>WGS assembly of Carya illinoinensis cv. Pawnee.</title>
        <authorList>
            <person name="Platts A."/>
            <person name="Shu S."/>
            <person name="Wright S."/>
            <person name="Barry K."/>
            <person name="Edger P."/>
            <person name="Pires J.C."/>
            <person name="Schmutz J."/>
        </authorList>
    </citation>
    <scope>NUCLEOTIDE SEQUENCE</scope>
    <source>
        <tissue evidence="9">Leaf</tissue>
    </source>
</reference>
<evidence type="ECO:0000259" key="8">
    <source>
        <dbReference type="PROSITE" id="PS51039"/>
    </source>
</evidence>
<keyword evidence="3 5" id="KW-0863">Zinc-finger</keyword>
<dbReference type="EMBL" id="CM031823">
    <property type="protein sequence ID" value="KAG6626138.1"/>
    <property type="molecule type" value="Genomic_DNA"/>
</dbReference>
<dbReference type="SMART" id="SM00154">
    <property type="entry name" value="ZnF_AN1"/>
    <property type="match status" value="1"/>
</dbReference>
<organism evidence="9 10">
    <name type="scientific">Carya illinoinensis</name>
    <name type="common">Pecan</name>
    <dbReference type="NCBI Taxonomy" id="32201"/>
    <lineage>
        <taxon>Eukaryota</taxon>
        <taxon>Viridiplantae</taxon>
        <taxon>Streptophyta</taxon>
        <taxon>Embryophyta</taxon>
        <taxon>Tracheophyta</taxon>
        <taxon>Spermatophyta</taxon>
        <taxon>Magnoliopsida</taxon>
        <taxon>eudicotyledons</taxon>
        <taxon>Gunneridae</taxon>
        <taxon>Pentapetalae</taxon>
        <taxon>rosids</taxon>
        <taxon>fabids</taxon>
        <taxon>Fagales</taxon>
        <taxon>Juglandaceae</taxon>
        <taxon>Carya</taxon>
    </lineage>
</organism>
<dbReference type="InterPro" id="IPR002653">
    <property type="entry name" value="Znf_A20"/>
</dbReference>
<dbReference type="InterPro" id="IPR000058">
    <property type="entry name" value="Znf_AN1"/>
</dbReference>
<dbReference type="Pfam" id="PF01754">
    <property type="entry name" value="zf-A20"/>
    <property type="match status" value="1"/>
</dbReference>